<dbReference type="Proteomes" id="UP000466785">
    <property type="component" value="Chromosome"/>
</dbReference>
<organism evidence="1 2">
    <name type="scientific">Mycolicibacterium poriferae</name>
    <dbReference type="NCBI Taxonomy" id="39694"/>
    <lineage>
        <taxon>Bacteria</taxon>
        <taxon>Bacillati</taxon>
        <taxon>Actinomycetota</taxon>
        <taxon>Actinomycetes</taxon>
        <taxon>Mycobacteriales</taxon>
        <taxon>Mycobacteriaceae</taxon>
        <taxon>Mycolicibacterium</taxon>
    </lineage>
</organism>
<sequence length="62" mass="6699">MLAPLTPLTPLVMFLVGIIDSGGEATVHEALAELSGRQTGQRRRPFVTASETLWGSGRVCRF</sequence>
<evidence type="ECO:0000313" key="2">
    <source>
        <dbReference type="Proteomes" id="UP000466785"/>
    </source>
</evidence>
<accession>A0A6N4V9R3</accession>
<name>A0A6N4V9R3_9MYCO</name>
<dbReference type="KEGG" id="mpof:MPOR_35280"/>
<dbReference type="EMBL" id="AP022570">
    <property type="protein sequence ID" value="BBX52502.1"/>
    <property type="molecule type" value="Genomic_DNA"/>
</dbReference>
<evidence type="ECO:0000313" key="1">
    <source>
        <dbReference type="EMBL" id="BBX52502.1"/>
    </source>
</evidence>
<proteinExistence type="predicted"/>
<gene>
    <name evidence="1" type="ORF">MPOR_35280</name>
</gene>
<dbReference type="RefSeq" id="WP_163675947.1">
    <property type="nucleotide sequence ID" value="NZ_AP022570.1"/>
</dbReference>
<dbReference type="AlphaFoldDB" id="A0A6N4V9R3"/>
<protein>
    <submittedName>
        <fullName evidence="1">Uncharacterized protein</fullName>
    </submittedName>
</protein>
<reference evidence="1 2" key="1">
    <citation type="journal article" date="2019" name="Emerg. Microbes Infect.">
        <title>Comprehensive subspecies identification of 175 nontuberculous mycobacteria species based on 7547 genomic profiles.</title>
        <authorList>
            <person name="Matsumoto Y."/>
            <person name="Kinjo T."/>
            <person name="Motooka D."/>
            <person name="Nabeya D."/>
            <person name="Jung N."/>
            <person name="Uechi K."/>
            <person name="Horii T."/>
            <person name="Iida T."/>
            <person name="Fujita J."/>
            <person name="Nakamura S."/>
        </authorList>
    </citation>
    <scope>NUCLEOTIDE SEQUENCE [LARGE SCALE GENOMIC DNA]</scope>
    <source>
        <strain evidence="1 2">JCM 12603</strain>
    </source>
</reference>
<keyword evidence="2" id="KW-1185">Reference proteome</keyword>